<evidence type="ECO:0000313" key="1">
    <source>
        <dbReference type="EMBL" id="ABJ01780.1"/>
    </source>
</evidence>
<dbReference type="AlphaFoldDB" id="A0A0H2Z163"/>
<organism evidence="1 2">
    <name type="scientific">Escherichia coli O1:K1 / APEC</name>
    <dbReference type="NCBI Taxonomy" id="405955"/>
    <lineage>
        <taxon>Bacteria</taxon>
        <taxon>Pseudomonadati</taxon>
        <taxon>Pseudomonadota</taxon>
        <taxon>Gammaproteobacteria</taxon>
        <taxon>Enterobacterales</taxon>
        <taxon>Enterobacteriaceae</taxon>
        <taxon>Escherichia</taxon>
    </lineage>
</organism>
<accession>A0A0H2Z163</accession>
<evidence type="ECO:0000313" key="2">
    <source>
        <dbReference type="Proteomes" id="UP000008216"/>
    </source>
</evidence>
<proteinExistence type="predicted"/>
<sequence>MFSASITLLNGSPFHSPVTRKCIYHLHKTKPAVASSDKRNPRECEDYHSLSIFTFIANTFTGLSPKCGCVIVLISYPSYGTSILRLESSRFGYPFVIIRRSYSRNIIRLFQ</sequence>
<gene>
    <name evidence="1" type="ORF">APECO1_4173</name>
</gene>
<protein>
    <submittedName>
        <fullName evidence="1">Uncharacterized protein</fullName>
    </submittedName>
</protein>
<reference evidence="1 2" key="1">
    <citation type="journal article" date="2007" name="J. Bacteriol.">
        <title>The genome sequence of avian pathogenic Escherichia coli strain O1:K1:H7 shares strong similarities with human extraintestinal pathogenic E. coli genomes.</title>
        <authorList>
            <person name="Johnson T.J."/>
            <person name="Kariyawasam S."/>
            <person name="Wannemuehler Y."/>
            <person name="Mangiamele P."/>
            <person name="Johnson S.J."/>
            <person name="Doetkott C."/>
            <person name="Skyberg J.A."/>
            <person name="Lynne A.M."/>
            <person name="Johnson J.R."/>
            <person name="Nolan L.K."/>
        </authorList>
    </citation>
    <scope>NUCLEOTIDE SEQUENCE [LARGE SCALE GENOMIC DNA]</scope>
    <source>
        <strain evidence="1">APEC O1</strain>
    </source>
</reference>
<keyword evidence="2" id="KW-1185">Reference proteome</keyword>
<dbReference type="KEGG" id="ecv:APECO1_4173"/>
<dbReference type="HOGENOM" id="CLU_2154380_0_0_6"/>
<dbReference type="Proteomes" id="UP000008216">
    <property type="component" value="Chromosome"/>
</dbReference>
<dbReference type="EMBL" id="CP000468">
    <property type="protein sequence ID" value="ABJ01780.1"/>
    <property type="molecule type" value="Genomic_DNA"/>
</dbReference>
<name>A0A0H2Z163_ECOK1</name>